<dbReference type="GO" id="GO:0008142">
    <property type="term" value="F:oxysterol binding"/>
    <property type="evidence" value="ECO:0007669"/>
    <property type="project" value="TreeGrafter"/>
</dbReference>
<dbReference type="PANTHER" id="PTHR10972:SF184">
    <property type="entry name" value="OXYSTEROL-BINDING PROTEIN HOMOLOG 4-RELATED"/>
    <property type="match status" value="1"/>
</dbReference>
<name>A0A1L9PFE8_ASPVE</name>
<sequence>MSSKDAGSGLSSQNKSTWSSFLKSIASFNGDLSSLTAPPFILSGTSLTEYSAYWAEHPALFVAPAQETDPEKRALAVLKWFLSTLRQQYCSRSEKLGSEKKPLNPFLGELFIGKWDSDENVGETSLVSEQVSHHPPATAYTIRNEKHGVQLQGYNAQKASFSSTIYIKQIGHALYTITPPSADKNDPSQQEKYVITLPHLHVESLIYGTPFMELEKSTYIVSNTGYTSKIHYSGKGWLSGKKNTFTASLYKESEGEKKPLYTVEGQWSNSFTIKDARAKKDVETLAVSELKTTPLTLAPIEEQDLYESRRAWRDVAANIETGNMDAVSTAKGKIENAQRELRKVEKSEGREWERRFFDRVEEDSDPEFLDLARKAGLTSLESDKTGGVWRFNAEKAAGAKPPYHKTGGEGLGVTQ</sequence>
<evidence type="ECO:0000256" key="3">
    <source>
        <dbReference type="SAM" id="MobiDB-lite"/>
    </source>
</evidence>
<dbReference type="Gene3D" id="1.10.287.2720">
    <property type="match status" value="1"/>
</dbReference>
<dbReference type="Gene3D" id="2.40.160.120">
    <property type="match status" value="1"/>
</dbReference>
<dbReference type="RefSeq" id="XP_040665992.1">
    <property type="nucleotide sequence ID" value="XM_040815101.1"/>
</dbReference>
<protein>
    <recommendedName>
        <fullName evidence="6">Oxysterol-binding protein</fullName>
    </recommendedName>
</protein>
<reference evidence="5" key="1">
    <citation type="journal article" date="2017" name="Genome Biol.">
        <title>Comparative genomics reveals high biological diversity and specific adaptations in the industrially and medically important fungal genus Aspergillus.</title>
        <authorList>
            <person name="de Vries R.P."/>
            <person name="Riley R."/>
            <person name="Wiebenga A."/>
            <person name="Aguilar-Osorio G."/>
            <person name="Amillis S."/>
            <person name="Uchima C.A."/>
            <person name="Anderluh G."/>
            <person name="Asadollahi M."/>
            <person name="Askin M."/>
            <person name="Barry K."/>
            <person name="Battaglia E."/>
            <person name="Bayram O."/>
            <person name="Benocci T."/>
            <person name="Braus-Stromeyer S.A."/>
            <person name="Caldana C."/>
            <person name="Canovas D."/>
            <person name="Cerqueira G.C."/>
            <person name="Chen F."/>
            <person name="Chen W."/>
            <person name="Choi C."/>
            <person name="Clum A."/>
            <person name="Dos Santos R.A."/>
            <person name="Damasio A.R."/>
            <person name="Diallinas G."/>
            <person name="Emri T."/>
            <person name="Fekete E."/>
            <person name="Flipphi M."/>
            <person name="Freyberg S."/>
            <person name="Gallo A."/>
            <person name="Gournas C."/>
            <person name="Habgood R."/>
            <person name="Hainaut M."/>
            <person name="Harispe M.L."/>
            <person name="Henrissat B."/>
            <person name="Hilden K.S."/>
            <person name="Hope R."/>
            <person name="Hossain A."/>
            <person name="Karabika E."/>
            <person name="Karaffa L."/>
            <person name="Karanyi Z."/>
            <person name="Krasevec N."/>
            <person name="Kuo A."/>
            <person name="Kusch H."/>
            <person name="LaButti K."/>
            <person name="Lagendijk E.L."/>
            <person name="Lapidus A."/>
            <person name="Levasseur A."/>
            <person name="Lindquist E."/>
            <person name="Lipzen A."/>
            <person name="Logrieco A.F."/>
            <person name="MacCabe A."/>
            <person name="Maekelae M.R."/>
            <person name="Malavazi I."/>
            <person name="Melin P."/>
            <person name="Meyer V."/>
            <person name="Mielnichuk N."/>
            <person name="Miskei M."/>
            <person name="Molnar A.P."/>
            <person name="Mule G."/>
            <person name="Ngan C.Y."/>
            <person name="Orejas M."/>
            <person name="Orosz E."/>
            <person name="Ouedraogo J.P."/>
            <person name="Overkamp K.M."/>
            <person name="Park H.-S."/>
            <person name="Perrone G."/>
            <person name="Piumi F."/>
            <person name="Punt P.J."/>
            <person name="Ram A.F."/>
            <person name="Ramon A."/>
            <person name="Rauscher S."/>
            <person name="Record E."/>
            <person name="Riano-Pachon D.M."/>
            <person name="Robert V."/>
            <person name="Roehrig J."/>
            <person name="Ruller R."/>
            <person name="Salamov A."/>
            <person name="Salih N.S."/>
            <person name="Samson R.A."/>
            <person name="Sandor E."/>
            <person name="Sanguinetti M."/>
            <person name="Schuetze T."/>
            <person name="Sepcic K."/>
            <person name="Shelest E."/>
            <person name="Sherlock G."/>
            <person name="Sophianopoulou V."/>
            <person name="Squina F.M."/>
            <person name="Sun H."/>
            <person name="Susca A."/>
            <person name="Todd R.B."/>
            <person name="Tsang A."/>
            <person name="Unkles S.E."/>
            <person name="van de Wiele N."/>
            <person name="van Rossen-Uffink D."/>
            <person name="Oliveira J.V."/>
            <person name="Vesth T.C."/>
            <person name="Visser J."/>
            <person name="Yu J.-H."/>
            <person name="Zhou M."/>
            <person name="Andersen M.R."/>
            <person name="Archer D.B."/>
            <person name="Baker S.E."/>
            <person name="Benoit I."/>
            <person name="Brakhage A.A."/>
            <person name="Braus G.H."/>
            <person name="Fischer R."/>
            <person name="Frisvad J.C."/>
            <person name="Goldman G.H."/>
            <person name="Houbraken J."/>
            <person name="Oakley B."/>
            <person name="Pocsi I."/>
            <person name="Scazzocchio C."/>
            <person name="Seiboth B."/>
            <person name="vanKuyk P.A."/>
            <person name="Wortman J."/>
            <person name="Dyer P.S."/>
            <person name="Grigoriev I.V."/>
        </authorList>
    </citation>
    <scope>NUCLEOTIDE SEQUENCE [LARGE SCALE GENOMIC DNA]</scope>
    <source>
        <strain evidence="5">CBS 583.65</strain>
    </source>
</reference>
<dbReference type="FunFam" id="3.30.70.3490:FF:000016">
    <property type="entry name" value="Oxysterol binding protein (Osh5)"/>
    <property type="match status" value="1"/>
</dbReference>
<evidence type="ECO:0000256" key="1">
    <source>
        <dbReference type="ARBA" id="ARBA00008842"/>
    </source>
</evidence>
<dbReference type="InterPro" id="IPR037239">
    <property type="entry name" value="OSBP_sf"/>
</dbReference>
<dbReference type="GO" id="GO:0005829">
    <property type="term" value="C:cytosol"/>
    <property type="evidence" value="ECO:0007669"/>
    <property type="project" value="TreeGrafter"/>
</dbReference>
<dbReference type="InterPro" id="IPR000648">
    <property type="entry name" value="Oxysterol-bd"/>
</dbReference>
<dbReference type="STRING" id="1036611.A0A1L9PFE8"/>
<dbReference type="GO" id="GO:0016020">
    <property type="term" value="C:membrane"/>
    <property type="evidence" value="ECO:0007669"/>
    <property type="project" value="TreeGrafter"/>
</dbReference>
<dbReference type="AlphaFoldDB" id="A0A1L9PFE8"/>
<evidence type="ECO:0000313" key="5">
    <source>
        <dbReference type="Proteomes" id="UP000184073"/>
    </source>
</evidence>
<dbReference type="Proteomes" id="UP000184073">
    <property type="component" value="Unassembled WGS sequence"/>
</dbReference>
<dbReference type="GeneID" id="63730612"/>
<dbReference type="VEuPathDB" id="FungiDB:ASPVEDRAFT_556374"/>
<evidence type="ECO:0000313" key="4">
    <source>
        <dbReference type="EMBL" id="OJJ00230.1"/>
    </source>
</evidence>
<gene>
    <name evidence="4" type="ORF">ASPVEDRAFT_556374</name>
</gene>
<dbReference type="Gene3D" id="3.30.70.3490">
    <property type="match status" value="1"/>
</dbReference>
<feature type="region of interest" description="Disordered" evidence="3">
    <location>
        <begin position="396"/>
        <end position="415"/>
    </location>
</feature>
<evidence type="ECO:0008006" key="6">
    <source>
        <dbReference type="Google" id="ProtNLM"/>
    </source>
</evidence>
<dbReference type="PANTHER" id="PTHR10972">
    <property type="entry name" value="OXYSTEROL-BINDING PROTEIN-RELATED"/>
    <property type="match status" value="1"/>
</dbReference>
<dbReference type="EMBL" id="KV878127">
    <property type="protein sequence ID" value="OJJ00230.1"/>
    <property type="molecule type" value="Genomic_DNA"/>
</dbReference>
<proteinExistence type="inferred from homology"/>
<dbReference type="Pfam" id="PF01237">
    <property type="entry name" value="Oxysterol_BP"/>
    <property type="match status" value="1"/>
</dbReference>
<dbReference type="FunFam" id="2.40.160.120:FF:000010">
    <property type="entry name" value="Oxysterol-binding protein homolog 4"/>
    <property type="match status" value="1"/>
</dbReference>
<dbReference type="Gene3D" id="6.10.250.1430">
    <property type="match status" value="1"/>
</dbReference>
<dbReference type="FunFam" id="1.10.287.2720:FF:000003">
    <property type="entry name" value="Oxysterol binding protein"/>
    <property type="match status" value="1"/>
</dbReference>
<keyword evidence="5" id="KW-1185">Reference proteome</keyword>
<dbReference type="OrthoDB" id="14833at2759"/>
<dbReference type="PROSITE" id="PS01013">
    <property type="entry name" value="OSBP"/>
    <property type="match status" value="1"/>
</dbReference>
<dbReference type="GO" id="GO:0120009">
    <property type="term" value="P:intermembrane lipid transfer"/>
    <property type="evidence" value="ECO:0007669"/>
    <property type="project" value="UniProtKB-ARBA"/>
</dbReference>
<comment type="similarity">
    <text evidence="1 2">Belongs to the OSBP family.</text>
</comment>
<accession>A0A1L9PFE8</accession>
<organism evidence="4 5">
    <name type="scientific">Aspergillus versicolor CBS 583.65</name>
    <dbReference type="NCBI Taxonomy" id="1036611"/>
    <lineage>
        <taxon>Eukaryota</taxon>
        <taxon>Fungi</taxon>
        <taxon>Dikarya</taxon>
        <taxon>Ascomycota</taxon>
        <taxon>Pezizomycotina</taxon>
        <taxon>Eurotiomycetes</taxon>
        <taxon>Eurotiomycetidae</taxon>
        <taxon>Eurotiales</taxon>
        <taxon>Aspergillaceae</taxon>
        <taxon>Aspergillus</taxon>
        <taxon>Aspergillus subgen. Nidulantes</taxon>
    </lineage>
</organism>
<dbReference type="SUPFAM" id="SSF144000">
    <property type="entry name" value="Oxysterol-binding protein-like"/>
    <property type="match status" value="1"/>
</dbReference>
<evidence type="ECO:0000256" key="2">
    <source>
        <dbReference type="RuleBase" id="RU003844"/>
    </source>
</evidence>
<dbReference type="InterPro" id="IPR018494">
    <property type="entry name" value="Oxysterol-bd_CS"/>
</dbReference>